<reference evidence="2" key="2">
    <citation type="submission" date="2021-09" db="EMBL/GenBank/DDBJ databases">
        <authorList>
            <person name="Jia N."/>
            <person name="Wang J."/>
            <person name="Shi W."/>
            <person name="Du L."/>
            <person name="Sun Y."/>
            <person name="Zhan W."/>
            <person name="Jiang J."/>
            <person name="Wang Q."/>
            <person name="Zhang B."/>
            <person name="Ji P."/>
            <person name="Sakyi L.B."/>
            <person name="Cui X."/>
            <person name="Yuan T."/>
            <person name="Jiang B."/>
            <person name="Yang W."/>
            <person name="Lam T.T.-Y."/>
            <person name="Chang Q."/>
            <person name="Ding S."/>
            <person name="Wang X."/>
            <person name="Zhu J."/>
            <person name="Ruan X."/>
            <person name="Zhao L."/>
            <person name="Wei J."/>
            <person name="Que T."/>
            <person name="Du C."/>
            <person name="Cheng J."/>
            <person name="Dai P."/>
            <person name="Han X."/>
            <person name="Huang E."/>
            <person name="Gao Y."/>
            <person name="Liu J."/>
            <person name="Shao H."/>
            <person name="Ye R."/>
            <person name="Li L."/>
            <person name="Wei W."/>
            <person name="Wang X."/>
            <person name="Wang C."/>
            <person name="Huo Q."/>
            <person name="Li W."/>
            <person name="Guo W."/>
            <person name="Chen H."/>
            <person name="Chen S."/>
            <person name="Zhou L."/>
            <person name="Zhou L."/>
            <person name="Ni X."/>
            <person name="Tian J."/>
            <person name="Zhou Y."/>
            <person name="Sheng Y."/>
            <person name="Liu T."/>
            <person name="Pan Y."/>
            <person name="Xia L."/>
            <person name="Li J."/>
            <person name="Zhao F."/>
            <person name="Cao W."/>
        </authorList>
    </citation>
    <scope>NUCLEOTIDE SEQUENCE</scope>
    <source>
        <strain evidence="2">Rsan-2018</strain>
        <tissue evidence="2">Larvae</tissue>
    </source>
</reference>
<feature type="region of interest" description="Disordered" evidence="1">
    <location>
        <begin position="518"/>
        <end position="559"/>
    </location>
</feature>
<gene>
    <name evidence="2" type="ORF">HPB52_005137</name>
</gene>
<feature type="region of interest" description="Disordered" evidence="1">
    <location>
        <begin position="39"/>
        <end position="64"/>
    </location>
</feature>
<sequence>MPPTNCETVVGKPALQCCHNTGGAMSTAEAPICASHRLRPQEQHSVKGSQPKDYEPPIPAPRKANIRKGCQRGVQEDPSAASCECTKASTSLSAGEGRDGCPRERTTDDGGGKARGPVSRDGADKASARRRGADKLREIRQAHRKRRNETRQSMGDGAPAATIAGTVLFRPKDRTVSFRVLPRPAIVRELYGIQGVAAVRVNFQRNVVAVDGVDRSAVLALVATGSIGGLEVLGRELAARPGTSSGIIYDHYNVKGRLTAEEMAEAEIVSSVPLVSYHPTQFGCSMLLRFDAPSPPAEVTVIEKHCLVQLDVKPNRPRPLQCSNCGRFNHATPSCLRPSRCMRCGKSGGHSHDSCTAEPKCGNCGRPHAMTDRHCRIWKQERRVEAALTAPNVISRRSARISVRAAYGDLGPRISKLRRRRPEGVKKKTAVVPSAPSSLQQKAPACSETKTSSVKSASKQPRDKLPRVAFVPSVFLAVPPPTVDKGKQKDLAGVSGAKLPPAKEATCQKKTAAERCMEAAKARSKKQLSSGSGKGTSTQRPTTVPSSQPSVKQSTAAAVSQWSSTPVTSKCCSTSIPLRLENQTSGARCQSKNVCRATSKTVGSAPGQAFSGSKTGESAKAQAAHCDQEEAFLGVLAQLARALQSGYNELSAPAENCKAKKKGGSKKKR</sequence>
<dbReference type="OrthoDB" id="7480986at2759"/>
<dbReference type="AlphaFoldDB" id="A0A9D4T133"/>
<feature type="compositionally biased region" description="Basic and acidic residues" evidence="1">
    <location>
        <begin position="96"/>
        <end position="112"/>
    </location>
</feature>
<keyword evidence="3" id="KW-1185">Reference proteome</keyword>
<dbReference type="Proteomes" id="UP000821837">
    <property type="component" value="Unassembled WGS sequence"/>
</dbReference>
<reference evidence="2" key="1">
    <citation type="journal article" date="2020" name="Cell">
        <title>Large-Scale Comparative Analyses of Tick Genomes Elucidate Their Genetic Diversity and Vector Capacities.</title>
        <authorList>
            <consortium name="Tick Genome and Microbiome Consortium (TIGMIC)"/>
            <person name="Jia N."/>
            <person name="Wang J."/>
            <person name="Shi W."/>
            <person name="Du L."/>
            <person name="Sun Y."/>
            <person name="Zhan W."/>
            <person name="Jiang J.F."/>
            <person name="Wang Q."/>
            <person name="Zhang B."/>
            <person name="Ji P."/>
            <person name="Bell-Sakyi L."/>
            <person name="Cui X.M."/>
            <person name="Yuan T.T."/>
            <person name="Jiang B.G."/>
            <person name="Yang W.F."/>
            <person name="Lam T.T."/>
            <person name="Chang Q.C."/>
            <person name="Ding S.J."/>
            <person name="Wang X.J."/>
            <person name="Zhu J.G."/>
            <person name="Ruan X.D."/>
            <person name="Zhao L."/>
            <person name="Wei J.T."/>
            <person name="Ye R.Z."/>
            <person name="Que T.C."/>
            <person name="Du C.H."/>
            <person name="Zhou Y.H."/>
            <person name="Cheng J.X."/>
            <person name="Dai P.F."/>
            <person name="Guo W.B."/>
            <person name="Han X.H."/>
            <person name="Huang E.J."/>
            <person name="Li L.F."/>
            <person name="Wei W."/>
            <person name="Gao Y.C."/>
            <person name="Liu J.Z."/>
            <person name="Shao H.Z."/>
            <person name="Wang X."/>
            <person name="Wang C.C."/>
            <person name="Yang T.C."/>
            <person name="Huo Q.B."/>
            <person name="Li W."/>
            <person name="Chen H.Y."/>
            <person name="Chen S.E."/>
            <person name="Zhou L.G."/>
            <person name="Ni X.B."/>
            <person name="Tian J.H."/>
            <person name="Sheng Y."/>
            <person name="Liu T."/>
            <person name="Pan Y.S."/>
            <person name="Xia L.Y."/>
            <person name="Li J."/>
            <person name="Zhao F."/>
            <person name="Cao W.C."/>
        </authorList>
    </citation>
    <scope>NUCLEOTIDE SEQUENCE</scope>
    <source>
        <strain evidence="2">Rsan-2018</strain>
    </source>
</reference>
<feature type="compositionally biased region" description="Basic and acidic residues" evidence="1">
    <location>
        <begin position="121"/>
        <end position="141"/>
    </location>
</feature>
<feature type="region of interest" description="Disordered" evidence="1">
    <location>
        <begin position="81"/>
        <end position="159"/>
    </location>
</feature>
<proteinExistence type="predicted"/>
<feature type="compositionally biased region" description="Polar residues" evidence="1">
    <location>
        <begin position="448"/>
        <end position="459"/>
    </location>
</feature>
<evidence type="ECO:0000256" key="1">
    <source>
        <dbReference type="SAM" id="MobiDB-lite"/>
    </source>
</evidence>
<organism evidence="2 3">
    <name type="scientific">Rhipicephalus sanguineus</name>
    <name type="common">Brown dog tick</name>
    <name type="synonym">Ixodes sanguineus</name>
    <dbReference type="NCBI Taxonomy" id="34632"/>
    <lineage>
        <taxon>Eukaryota</taxon>
        <taxon>Metazoa</taxon>
        <taxon>Ecdysozoa</taxon>
        <taxon>Arthropoda</taxon>
        <taxon>Chelicerata</taxon>
        <taxon>Arachnida</taxon>
        <taxon>Acari</taxon>
        <taxon>Parasitiformes</taxon>
        <taxon>Ixodida</taxon>
        <taxon>Ixodoidea</taxon>
        <taxon>Ixodidae</taxon>
        <taxon>Rhipicephalinae</taxon>
        <taxon>Rhipicephalus</taxon>
        <taxon>Rhipicephalus</taxon>
    </lineage>
</organism>
<evidence type="ECO:0008006" key="4">
    <source>
        <dbReference type="Google" id="ProtNLM"/>
    </source>
</evidence>
<accession>A0A9D4T133</accession>
<name>A0A9D4T133_RHISA</name>
<protein>
    <recommendedName>
        <fullName evidence="4">Gag-like protein</fullName>
    </recommendedName>
</protein>
<dbReference type="EMBL" id="JABSTV010001248">
    <property type="protein sequence ID" value="KAH7968011.1"/>
    <property type="molecule type" value="Genomic_DNA"/>
</dbReference>
<comment type="caution">
    <text evidence="2">The sequence shown here is derived from an EMBL/GenBank/DDBJ whole genome shotgun (WGS) entry which is preliminary data.</text>
</comment>
<feature type="compositionally biased region" description="Low complexity" evidence="1">
    <location>
        <begin position="527"/>
        <end position="539"/>
    </location>
</feature>
<feature type="compositionally biased region" description="Polar residues" evidence="1">
    <location>
        <begin position="540"/>
        <end position="559"/>
    </location>
</feature>
<feature type="compositionally biased region" description="Basic and acidic residues" evidence="1">
    <location>
        <begin position="39"/>
        <end position="55"/>
    </location>
</feature>
<evidence type="ECO:0000313" key="3">
    <source>
        <dbReference type="Proteomes" id="UP000821837"/>
    </source>
</evidence>
<evidence type="ECO:0000313" key="2">
    <source>
        <dbReference type="EMBL" id="KAH7968011.1"/>
    </source>
</evidence>
<feature type="region of interest" description="Disordered" evidence="1">
    <location>
        <begin position="419"/>
        <end position="465"/>
    </location>
</feature>